<feature type="domain" description="Purine catabolism PurC-like" evidence="2">
    <location>
        <begin position="42"/>
        <end position="164"/>
    </location>
</feature>
<accession>A0A1Y0CBM3</accession>
<dbReference type="InterPro" id="IPR042070">
    <property type="entry name" value="PucR_C-HTH_sf"/>
</dbReference>
<dbReference type="InterPro" id="IPR012914">
    <property type="entry name" value="PucR_dom"/>
</dbReference>
<evidence type="ECO:0000259" key="3">
    <source>
        <dbReference type="Pfam" id="PF13556"/>
    </source>
</evidence>
<comment type="similarity">
    <text evidence="1">Belongs to the CdaR family.</text>
</comment>
<dbReference type="InterPro" id="IPR051448">
    <property type="entry name" value="CdaR-like_regulators"/>
</dbReference>
<evidence type="ECO:0000259" key="2">
    <source>
        <dbReference type="Pfam" id="PF07905"/>
    </source>
</evidence>
<dbReference type="Pfam" id="PF17853">
    <property type="entry name" value="GGDEF_2"/>
    <property type="match status" value="1"/>
</dbReference>
<dbReference type="KEGG" id="mdx:BTO20_32560"/>
<dbReference type="Proteomes" id="UP000195331">
    <property type="component" value="Chromosome"/>
</dbReference>
<dbReference type="InterPro" id="IPR041522">
    <property type="entry name" value="CdaR_GGDEF"/>
</dbReference>
<feature type="domain" description="PucR C-terminal helix-turn-helix" evidence="3">
    <location>
        <begin position="469"/>
        <end position="527"/>
    </location>
</feature>
<keyword evidence="6" id="KW-1185">Reference proteome</keyword>
<protein>
    <recommendedName>
        <fullName evidence="7">PucR family transcriptional regulator</fullName>
    </recommendedName>
</protein>
<dbReference type="PANTHER" id="PTHR33744:SF7">
    <property type="entry name" value="PUCR FAMILY TRANSCRIPTIONAL REGULATOR"/>
    <property type="match status" value="1"/>
</dbReference>
<dbReference type="InterPro" id="IPR025736">
    <property type="entry name" value="PucR_C-HTH_dom"/>
</dbReference>
<evidence type="ECO:0000256" key="1">
    <source>
        <dbReference type="ARBA" id="ARBA00006754"/>
    </source>
</evidence>
<organism evidence="5 6">
    <name type="scientific">Mycobacterium dioxanotrophicus</name>
    <dbReference type="NCBI Taxonomy" id="482462"/>
    <lineage>
        <taxon>Bacteria</taxon>
        <taxon>Bacillati</taxon>
        <taxon>Actinomycetota</taxon>
        <taxon>Actinomycetes</taxon>
        <taxon>Mycobacteriales</taxon>
        <taxon>Mycobacteriaceae</taxon>
        <taxon>Mycobacterium</taxon>
    </lineage>
</organism>
<dbReference type="Pfam" id="PF13556">
    <property type="entry name" value="HTH_30"/>
    <property type="match status" value="1"/>
</dbReference>
<feature type="domain" description="CdaR GGDEF-like" evidence="4">
    <location>
        <begin position="300"/>
        <end position="416"/>
    </location>
</feature>
<proteinExistence type="inferred from homology"/>
<dbReference type="AlphaFoldDB" id="A0A1Y0CBM3"/>
<name>A0A1Y0CBM3_9MYCO</name>
<sequence length="535" mass="57680">MDAPRCCVDQNALLVRRRQRTKRHTFNDARRSYCRMTLTVGDVLAHPSLRSANPAVLSGRDHLDHTVRWVHSTDLYDIADLLRGDEVLLTNGVGLVGVDEGGRRLYIRRLAERGVAGLFFEVGRTFAQVPPEMVDEAQPLGFLVVELAPTLRFTEVAEAVNSELIDRSVSRLRYADETSRALSEALARGATLHELIDQVAAMLGTSARLSDYAGRVMVTAGAVEGNDATRAEVPVMVDGTAWGRLSVDPSGVPELLCAAVLERAPTVLGLCLMREQTGIAGTLRAQQLVLDQLVANQAGDHGAFETRLRAAGIATSGQRYACVAVDPQRVDSVAMVADTLMHHVGHGIFGLVDGLLCGVLAVSAAEPRTDVATAVQAAARALRLSRNRLCITVSRMVDDIDTLPRAMTEARETLRLGQDLGVAGPALGVRTLALERLLAGHGDVDALRAFVDDQIGALERSDAAKGGQLMRTLEVLIECGGAKAEAAKLLHIRRQSLYYRLDQIARLLDVNLDQPGQLTTLAVAVAARRMRGVVR</sequence>
<gene>
    <name evidence="5" type="ORF">BTO20_32560</name>
</gene>
<evidence type="ECO:0000259" key="4">
    <source>
        <dbReference type="Pfam" id="PF17853"/>
    </source>
</evidence>
<dbReference type="Pfam" id="PF07905">
    <property type="entry name" value="PucR"/>
    <property type="match status" value="1"/>
</dbReference>
<reference evidence="5 6" key="1">
    <citation type="submission" date="2017-04" db="EMBL/GenBank/DDBJ databases">
        <title>Whole Genome Sequence of 1,4-Dioxane Degrading Bacterium Mycobacterium dioxanotrophicus PH-06.</title>
        <authorList>
            <person name="He Y."/>
        </authorList>
    </citation>
    <scope>NUCLEOTIDE SEQUENCE [LARGE SCALE GENOMIC DNA]</scope>
    <source>
        <strain evidence="5 6">PH-06</strain>
    </source>
</reference>
<dbReference type="Gene3D" id="1.10.10.2840">
    <property type="entry name" value="PucR C-terminal helix-turn-helix domain"/>
    <property type="match status" value="1"/>
</dbReference>
<dbReference type="OrthoDB" id="2973014at2"/>
<dbReference type="EMBL" id="CP020809">
    <property type="protein sequence ID" value="ART72670.1"/>
    <property type="molecule type" value="Genomic_DNA"/>
</dbReference>
<evidence type="ECO:0008006" key="7">
    <source>
        <dbReference type="Google" id="ProtNLM"/>
    </source>
</evidence>
<evidence type="ECO:0000313" key="6">
    <source>
        <dbReference type="Proteomes" id="UP000195331"/>
    </source>
</evidence>
<evidence type="ECO:0000313" key="5">
    <source>
        <dbReference type="EMBL" id="ART72670.1"/>
    </source>
</evidence>
<dbReference type="PANTHER" id="PTHR33744">
    <property type="entry name" value="CARBOHYDRATE DIACID REGULATOR"/>
    <property type="match status" value="1"/>
</dbReference>